<organism evidence="10 11">
    <name type="scientific">Neolewinella marina</name>
    <dbReference type="NCBI Taxonomy" id="438751"/>
    <lineage>
        <taxon>Bacteria</taxon>
        <taxon>Pseudomonadati</taxon>
        <taxon>Bacteroidota</taxon>
        <taxon>Saprospiria</taxon>
        <taxon>Saprospirales</taxon>
        <taxon>Lewinellaceae</taxon>
        <taxon>Neolewinella</taxon>
    </lineage>
</organism>
<comment type="caution">
    <text evidence="10">The sequence shown here is derived from an EMBL/GenBank/DDBJ whole genome shotgun (WGS) entry which is preliminary data.</text>
</comment>
<evidence type="ECO:0000256" key="7">
    <source>
        <dbReference type="SAM" id="Phobius"/>
    </source>
</evidence>
<keyword evidence="5 7" id="KW-0472">Membrane</keyword>
<gene>
    <name evidence="10" type="ORF">CGL56_09745</name>
</gene>
<dbReference type="OrthoDB" id="9770036at2"/>
<protein>
    <submittedName>
        <fullName evidence="10">ABC transporter</fullName>
    </submittedName>
</protein>
<proteinExistence type="inferred from homology"/>
<name>A0A2G0CFI7_9BACT</name>
<evidence type="ECO:0000256" key="3">
    <source>
        <dbReference type="ARBA" id="ARBA00022692"/>
    </source>
</evidence>
<dbReference type="InterPro" id="IPR003838">
    <property type="entry name" value="ABC3_permease_C"/>
</dbReference>
<sequence>MDFMENIRVALRSVGTNWLRALLTTLIIAVGIMALVGILTAIDAAIYSLSSNLSSLGANTFEIDRKRETVRSRGGPGEGKRSEPFTYAQAMEFMETYEYPADVSVSFPARGATAVTYQDRETNPNVSLYGMTTNYLNSKGFEIATGRNFTMREVQEGGNLAILGSELVETLFNGNDEFAIGKEITAGGNRYRVVGTLKSKGASMTSNDKRVLIPLQEAKRFYANNRTNYDILIAVRDPTGIDAAMAEATLTMRRVRRLRAGQENDFEVSNSSDLVSIIKENTVMLRLAAISIGLMTLLGAAIGLMNIMLVSVTERTREIGVRKALGATRRNILLQFLIEAVVICQLGGLFGILLGVAAGNVVVVFTGGSFIVPWLWIGLALIVCTVVGLLSGLYPALRAAALDPIESLRYE</sequence>
<dbReference type="GO" id="GO:0005886">
    <property type="term" value="C:plasma membrane"/>
    <property type="evidence" value="ECO:0007669"/>
    <property type="project" value="UniProtKB-SubCell"/>
</dbReference>
<feature type="domain" description="MacB-like periplasmic core" evidence="9">
    <location>
        <begin position="22"/>
        <end position="248"/>
    </location>
</feature>
<evidence type="ECO:0000256" key="5">
    <source>
        <dbReference type="ARBA" id="ARBA00023136"/>
    </source>
</evidence>
<keyword evidence="3 7" id="KW-0812">Transmembrane</keyword>
<comment type="subcellular location">
    <subcellularLocation>
        <location evidence="1">Cell membrane</location>
        <topology evidence="1">Multi-pass membrane protein</topology>
    </subcellularLocation>
</comment>
<dbReference type="EMBL" id="PDLO01000003">
    <property type="protein sequence ID" value="PHK98739.1"/>
    <property type="molecule type" value="Genomic_DNA"/>
</dbReference>
<dbReference type="PANTHER" id="PTHR30572:SF4">
    <property type="entry name" value="ABC TRANSPORTER PERMEASE YTRF"/>
    <property type="match status" value="1"/>
</dbReference>
<dbReference type="AlphaFoldDB" id="A0A2G0CFI7"/>
<reference evidence="10 11" key="1">
    <citation type="submission" date="2017-10" db="EMBL/GenBank/DDBJ databases">
        <title>The draft genome sequence of Lewinella marina KCTC 32374.</title>
        <authorList>
            <person name="Wang K."/>
        </authorList>
    </citation>
    <scope>NUCLEOTIDE SEQUENCE [LARGE SCALE GENOMIC DNA]</scope>
    <source>
        <strain evidence="10 11">MKG-38</strain>
    </source>
</reference>
<feature type="transmembrane region" description="Helical" evidence="7">
    <location>
        <begin position="287"/>
        <end position="312"/>
    </location>
</feature>
<dbReference type="PANTHER" id="PTHR30572">
    <property type="entry name" value="MEMBRANE COMPONENT OF TRANSPORTER-RELATED"/>
    <property type="match status" value="1"/>
</dbReference>
<evidence type="ECO:0000256" key="1">
    <source>
        <dbReference type="ARBA" id="ARBA00004651"/>
    </source>
</evidence>
<evidence type="ECO:0000259" key="9">
    <source>
        <dbReference type="Pfam" id="PF12704"/>
    </source>
</evidence>
<keyword evidence="4 7" id="KW-1133">Transmembrane helix</keyword>
<dbReference type="Pfam" id="PF12704">
    <property type="entry name" value="MacB_PCD"/>
    <property type="match status" value="1"/>
</dbReference>
<evidence type="ECO:0000256" key="4">
    <source>
        <dbReference type="ARBA" id="ARBA00022989"/>
    </source>
</evidence>
<keyword evidence="2" id="KW-1003">Cell membrane</keyword>
<accession>A0A2G0CFI7</accession>
<dbReference type="RefSeq" id="WP_099106349.1">
    <property type="nucleotide sequence ID" value="NZ_JAATJF010000001.1"/>
</dbReference>
<dbReference type="InterPro" id="IPR050250">
    <property type="entry name" value="Macrolide_Exporter_MacB"/>
</dbReference>
<keyword evidence="11" id="KW-1185">Reference proteome</keyword>
<dbReference type="Pfam" id="PF02687">
    <property type="entry name" value="FtsX"/>
    <property type="match status" value="1"/>
</dbReference>
<dbReference type="Proteomes" id="UP000226437">
    <property type="component" value="Unassembled WGS sequence"/>
</dbReference>
<feature type="domain" description="ABC3 transporter permease C-terminal" evidence="8">
    <location>
        <begin position="291"/>
        <end position="403"/>
    </location>
</feature>
<comment type="similarity">
    <text evidence="6">Belongs to the ABC-4 integral membrane protein family.</text>
</comment>
<evidence type="ECO:0000256" key="2">
    <source>
        <dbReference type="ARBA" id="ARBA00022475"/>
    </source>
</evidence>
<evidence type="ECO:0000256" key="6">
    <source>
        <dbReference type="ARBA" id="ARBA00038076"/>
    </source>
</evidence>
<evidence type="ECO:0000313" key="11">
    <source>
        <dbReference type="Proteomes" id="UP000226437"/>
    </source>
</evidence>
<evidence type="ECO:0000259" key="8">
    <source>
        <dbReference type="Pfam" id="PF02687"/>
    </source>
</evidence>
<evidence type="ECO:0000313" key="10">
    <source>
        <dbReference type="EMBL" id="PHK98739.1"/>
    </source>
</evidence>
<feature type="transmembrane region" description="Helical" evidence="7">
    <location>
        <begin position="21"/>
        <end position="42"/>
    </location>
</feature>
<feature type="transmembrane region" description="Helical" evidence="7">
    <location>
        <begin position="374"/>
        <end position="397"/>
    </location>
</feature>
<feature type="transmembrane region" description="Helical" evidence="7">
    <location>
        <begin position="332"/>
        <end position="354"/>
    </location>
</feature>
<dbReference type="InterPro" id="IPR025857">
    <property type="entry name" value="MacB_PCD"/>
</dbReference>
<dbReference type="GO" id="GO:0022857">
    <property type="term" value="F:transmembrane transporter activity"/>
    <property type="evidence" value="ECO:0007669"/>
    <property type="project" value="TreeGrafter"/>
</dbReference>